<dbReference type="Proteomes" id="UP001205603">
    <property type="component" value="Unassembled WGS sequence"/>
</dbReference>
<dbReference type="Pfam" id="PF04402">
    <property type="entry name" value="SIMPL"/>
    <property type="match status" value="1"/>
</dbReference>
<dbReference type="PIRSF" id="PIRSF029033">
    <property type="entry name" value="UCP029033"/>
    <property type="match status" value="1"/>
</dbReference>
<organism evidence="1 2">
    <name type="scientific">Coprobacter tertius</name>
    <dbReference type="NCBI Taxonomy" id="2944915"/>
    <lineage>
        <taxon>Bacteria</taxon>
        <taxon>Pseudomonadati</taxon>
        <taxon>Bacteroidota</taxon>
        <taxon>Bacteroidia</taxon>
        <taxon>Bacteroidales</taxon>
        <taxon>Barnesiellaceae</taxon>
        <taxon>Coprobacter</taxon>
    </lineage>
</organism>
<name>A0ABT1MLY6_9BACT</name>
<dbReference type="EMBL" id="JANDHW010000013">
    <property type="protein sequence ID" value="MCP9612743.1"/>
    <property type="molecule type" value="Genomic_DNA"/>
</dbReference>
<dbReference type="InterPro" id="IPR052022">
    <property type="entry name" value="26kDa_periplasmic_antigen"/>
</dbReference>
<proteinExistence type="predicted"/>
<evidence type="ECO:0000313" key="2">
    <source>
        <dbReference type="Proteomes" id="UP001205603"/>
    </source>
</evidence>
<comment type="caution">
    <text evidence="1">The sequence shown here is derived from an EMBL/GenBank/DDBJ whole genome shotgun (WGS) entry which is preliminary data.</text>
</comment>
<dbReference type="InterPro" id="IPR007497">
    <property type="entry name" value="SIMPL/DUF541"/>
</dbReference>
<dbReference type="PANTHER" id="PTHR34387:SF2">
    <property type="entry name" value="SLR1258 PROTEIN"/>
    <property type="match status" value="1"/>
</dbReference>
<gene>
    <name evidence="1" type="ORF">NMU02_11635</name>
</gene>
<dbReference type="Gene3D" id="3.30.70.2970">
    <property type="entry name" value="Protein of unknown function (DUF541), domain 2"/>
    <property type="match status" value="1"/>
</dbReference>
<accession>A0ABT1MLY6</accession>
<dbReference type="InterPro" id="IPR016907">
    <property type="entry name" value="UCP029033"/>
</dbReference>
<dbReference type="RefSeq" id="WP_255028093.1">
    <property type="nucleotide sequence ID" value="NZ_JANDHW010000013.1"/>
</dbReference>
<protein>
    <submittedName>
        <fullName evidence="1">SIMPL domain-containing protein</fullName>
    </submittedName>
</protein>
<evidence type="ECO:0000313" key="1">
    <source>
        <dbReference type="EMBL" id="MCP9612743.1"/>
    </source>
</evidence>
<dbReference type="PANTHER" id="PTHR34387">
    <property type="entry name" value="SLR1258 PROTEIN"/>
    <property type="match status" value="1"/>
</dbReference>
<reference evidence="1 2" key="1">
    <citation type="submission" date="2022-07" db="EMBL/GenBank/DDBJ databases">
        <title>Fecal culturing of patients with breast cancer.</title>
        <authorList>
            <person name="Teng N.M.Y."/>
            <person name="Kiu R."/>
            <person name="Evans R."/>
            <person name="Baker D.J."/>
            <person name="Zenner C."/>
            <person name="Robinson S.D."/>
            <person name="Hall L.J."/>
        </authorList>
    </citation>
    <scope>NUCLEOTIDE SEQUENCE [LARGE SCALE GENOMIC DNA]</scope>
    <source>
        <strain evidence="1 2">LH1063</strain>
    </source>
</reference>
<keyword evidence="2" id="KW-1185">Reference proteome</keyword>
<sequence>MKSVQISVAGLLVAVGLLLLGLTLGHSLIEVKDKDRVVNVKGLSEKEMPADRVIWPLVFKEVGNDIVTIYNSVNQKNNMIIAFLKKHNIDDSEITVSAPQIIDMQAERYGSDRSPYRYNVTSVVTVASGKVDQVRQLMTQQTELLKEGIALTVGDYQYRTEFLFTKLNEIKPAMVEEATKNARVTAEKFAHDSDSKLGKIRTAYQGQFSISDRDANTPYIKSIRVVTTVDYYLED</sequence>